<dbReference type="EMBL" id="FONN01000026">
    <property type="protein sequence ID" value="SFF32384.1"/>
    <property type="molecule type" value="Genomic_DNA"/>
</dbReference>
<keyword evidence="1" id="KW-0472">Membrane</keyword>
<feature type="transmembrane region" description="Helical" evidence="1">
    <location>
        <begin position="34"/>
        <end position="51"/>
    </location>
</feature>
<proteinExistence type="predicted"/>
<dbReference type="Proteomes" id="UP000183410">
    <property type="component" value="Unassembled WGS sequence"/>
</dbReference>
<sequence>MTLPAVGLVIILMLGAVVTHLAAGQGMGELVSPVIMLVLALAIGAGKLWLVKVKIA</sequence>
<protein>
    <recommendedName>
        <fullName evidence="4">DoxX-like family protein</fullName>
    </recommendedName>
</protein>
<dbReference type="RefSeq" id="WP_156182404.1">
    <property type="nucleotide sequence ID" value="NZ_FONN01000026.1"/>
</dbReference>
<dbReference type="AlphaFoldDB" id="A0A1I2HQL2"/>
<evidence type="ECO:0000313" key="3">
    <source>
        <dbReference type="Proteomes" id="UP000183410"/>
    </source>
</evidence>
<keyword evidence="3" id="KW-1185">Reference proteome</keyword>
<keyword evidence="1" id="KW-1133">Transmembrane helix</keyword>
<name>A0A1I2HQL2_9BACL</name>
<accession>A0A1I2HQL2</accession>
<gene>
    <name evidence="2" type="ORF">SAMN04487969_1268</name>
</gene>
<keyword evidence="1" id="KW-0812">Transmembrane</keyword>
<organism evidence="2 3">
    <name type="scientific">Paenibacillus algorifonticola</name>
    <dbReference type="NCBI Taxonomy" id="684063"/>
    <lineage>
        <taxon>Bacteria</taxon>
        <taxon>Bacillati</taxon>
        <taxon>Bacillota</taxon>
        <taxon>Bacilli</taxon>
        <taxon>Bacillales</taxon>
        <taxon>Paenibacillaceae</taxon>
        <taxon>Paenibacillus</taxon>
    </lineage>
</organism>
<evidence type="ECO:0000313" key="2">
    <source>
        <dbReference type="EMBL" id="SFF32384.1"/>
    </source>
</evidence>
<reference evidence="3" key="1">
    <citation type="submission" date="2016-10" db="EMBL/GenBank/DDBJ databases">
        <authorList>
            <person name="Varghese N."/>
            <person name="Submissions S."/>
        </authorList>
    </citation>
    <scope>NUCLEOTIDE SEQUENCE [LARGE SCALE GENOMIC DNA]</scope>
    <source>
        <strain evidence="3">CGMCC 1.10223</strain>
    </source>
</reference>
<evidence type="ECO:0008006" key="4">
    <source>
        <dbReference type="Google" id="ProtNLM"/>
    </source>
</evidence>
<evidence type="ECO:0000256" key="1">
    <source>
        <dbReference type="SAM" id="Phobius"/>
    </source>
</evidence>